<evidence type="ECO:0000256" key="1">
    <source>
        <dbReference type="ARBA" id="ARBA00007521"/>
    </source>
</evidence>
<comment type="caution">
    <text evidence="3">The sequence shown here is derived from an EMBL/GenBank/DDBJ whole genome shotgun (WGS) entry which is preliminary data.</text>
</comment>
<name>A0ABT1QH36_9NOCA</name>
<evidence type="ECO:0000256" key="2">
    <source>
        <dbReference type="ARBA" id="ARBA00022649"/>
    </source>
</evidence>
<keyword evidence="4" id="KW-1185">Reference proteome</keyword>
<dbReference type="EMBL" id="JANFQF010000011">
    <property type="protein sequence ID" value="MCQ4120432.1"/>
    <property type="molecule type" value="Genomic_DNA"/>
</dbReference>
<reference evidence="3 4" key="1">
    <citation type="submission" date="2022-07" db="EMBL/GenBank/DDBJ databases">
        <title>Degradation activity of malathion, p-nitrophenol and potential low-temperature adaptation strategy of Rhodococcus sp. FXJ9.536.</title>
        <authorList>
            <person name="Huang J."/>
            <person name="Huang Y."/>
        </authorList>
    </citation>
    <scope>NUCLEOTIDE SEQUENCE [LARGE SCALE GENOMIC DNA]</scope>
    <source>
        <strain evidence="3 4">FXJ9.536</strain>
    </source>
</reference>
<dbReference type="Proteomes" id="UP001524501">
    <property type="component" value="Unassembled WGS sequence"/>
</dbReference>
<gene>
    <name evidence="3" type="ORF">NOF53_14850</name>
</gene>
<evidence type="ECO:0000313" key="4">
    <source>
        <dbReference type="Proteomes" id="UP001524501"/>
    </source>
</evidence>
<keyword evidence="2" id="KW-1277">Toxin-antitoxin system</keyword>
<accession>A0ABT1QH36</accession>
<dbReference type="SUPFAM" id="SSF50118">
    <property type="entry name" value="Cell growth inhibitor/plasmid maintenance toxic component"/>
    <property type="match status" value="1"/>
</dbReference>
<sequence length="119" mass="13561">MGLTVWRGVYYVPDGQLTLPPNNERVMHNRRPFVVLSEQKVCTDDSWVVVSGCPLSTSPNYVTEYDVEIPKSVCGKKSWARVHAFQPVLKTHLVEKIGDLPPNLYQDIMAKYIEHVGLY</sequence>
<dbReference type="Pfam" id="PF02452">
    <property type="entry name" value="PemK_toxin"/>
    <property type="match status" value="1"/>
</dbReference>
<dbReference type="RefSeq" id="WP_255969770.1">
    <property type="nucleotide sequence ID" value="NZ_JANFQF010000011.1"/>
</dbReference>
<protein>
    <submittedName>
        <fullName evidence="3">Type II toxin-antitoxin system PemK/MazF family toxin</fullName>
    </submittedName>
</protein>
<evidence type="ECO:0000313" key="3">
    <source>
        <dbReference type="EMBL" id="MCQ4120432.1"/>
    </source>
</evidence>
<dbReference type="InterPro" id="IPR003477">
    <property type="entry name" value="PemK-like"/>
</dbReference>
<dbReference type="Gene3D" id="2.30.30.110">
    <property type="match status" value="1"/>
</dbReference>
<proteinExistence type="inferred from homology"/>
<comment type="similarity">
    <text evidence="1">Belongs to the PemK/MazF family.</text>
</comment>
<dbReference type="InterPro" id="IPR011067">
    <property type="entry name" value="Plasmid_toxin/cell-grow_inhib"/>
</dbReference>
<organism evidence="3 4">
    <name type="scientific">Rhodococcus tibetensis</name>
    <dbReference type="NCBI Taxonomy" id="2965064"/>
    <lineage>
        <taxon>Bacteria</taxon>
        <taxon>Bacillati</taxon>
        <taxon>Actinomycetota</taxon>
        <taxon>Actinomycetes</taxon>
        <taxon>Mycobacteriales</taxon>
        <taxon>Nocardiaceae</taxon>
        <taxon>Rhodococcus</taxon>
    </lineage>
</organism>